<reference evidence="3 4" key="1">
    <citation type="submission" date="2007-01" db="EMBL/GenBank/DDBJ databases">
        <title>Complete sequence of Psychromonas ingrahamii 37.</title>
        <authorList>
            <consortium name="US DOE Joint Genome Institute"/>
            <person name="Copeland A."/>
            <person name="Lucas S."/>
            <person name="Lapidus A."/>
            <person name="Barry K."/>
            <person name="Detter J.C."/>
            <person name="Glavina del Rio T."/>
            <person name="Hammon N."/>
            <person name="Israni S."/>
            <person name="Dalin E."/>
            <person name="Tice H."/>
            <person name="Pitluck S."/>
            <person name="Thompson L.S."/>
            <person name="Brettin T."/>
            <person name="Bruce D."/>
            <person name="Han C."/>
            <person name="Tapia R."/>
            <person name="Schmutz J."/>
            <person name="Larimer F."/>
            <person name="Land M."/>
            <person name="Hauser L."/>
            <person name="Kyrpides N."/>
            <person name="Ivanova N."/>
            <person name="Staley J."/>
            <person name="Richardson P."/>
        </authorList>
    </citation>
    <scope>NUCLEOTIDE SEQUENCE [LARGE SCALE GENOMIC DNA]</scope>
    <source>
        <strain evidence="3 4">37</strain>
    </source>
</reference>
<dbReference type="HOGENOM" id="CLU_036604_0_3_6"/>
<name>A1SUJ2_PSYIN</name>
<dbReference type="PROSITE" id="PS01125">
    <property type="entry name" value="ROK"/>
    <property type="match status" value="1"/>
</dbReference>
<protein>
    <submittedName>
        <fullName evidence="3">ROK family protein</fullName>
    </submittedName>
</protein>
<gene>
    <name evidence="3" type="ordered locus">Ping_1332</name>
</gene>
<evidence type="ECO:0000256" key="1">
    <source>
        <dbReference type="ARBA" id="ARBA00006479"/>
    </source>
</evidence>
<dbReference type="InterPro" id="IPR000600">
    <property type="entry name" value="ROK"/>
</dbReference>
<dbReference type="InterPro" id="IPR043129">
    <property type="entry name" value="ATPase_NBD"/>
</dbReference>
<dbReference type="eggNOG" id="COG1940">
    <property type="taxonomic scope" value="Bacteria"/>
</dbReference>
<comment type="similarity">
    <text evidence="1">Belongs to the ROK (NagC/XylR) family.</text>
</comment>
<sequence length="299" mass="32501">MRYGLDIGGTKIEIVVFDQDFRVINTARIDTPSDNYLHFIQTVCQLVRQRDRQYSCIGSVGIGLPGVQETRSLKQISSNIPCLTGQHVAYDLAKELNRTVHIDNDSRCFALCEALTGAGKGNARVFAAVLGTGVGGGLVLDGKLYRGASGIAGEWGHMPISAHLVNQYGLFVKQCNCGLYGCLEHYISGTGLSNLCQYFLGEALQAEQFLKRVADKDAQALHVYQVFIDILCTGFANLQLTYDVDIIVLGGGLSNIKRLYADLQQRLPYFLFKGIQAVPIVQAQFGDSSGVRGAALLAN</sequence>
<evidence type="ECO:0000256" key="2">
    <source>
        <dbReference type="ARBA" id="ARBA00023277"/>
    </source>
</evidence>
<proteinExistence type="inferred from homology"/>
<dbReference type="KEGG" id="pin:Ping_1332"/>
<dbReference type="PANTHER" id="PTHR18964">
    <property type="entry name" value="ROK (REPRESSOR, ORF, KINASE) FAMILY"/>
    <property type="match status" value="1"/>
</dbReference>
<dbReference type="STRING" id="357804.Ping_1332"/>
<dbReference type="AlphaFoldDB" id="A1SUJ2"/>
<dbReference type="Pfam" id="PF00480">
    <property type="entry name" value="ROK"/>
    <property type="match status" value="1"/>
</dbReference>
<dbReference type="CDD" id="cd24057">
    <property type="entry name" value="ASKHA_NBD_ROK_NAGK"/>
    <property type="match status" value="1"/>
</dbReference>
<dbReference type="RefSeq" id="WP_011769720.1">
    <property type="nucleotide sequence ID" value="NC_008709.1"/>
</dbReference>
<keyword evidence="2" id="KW-0119">Carbohydrate metabolism</keyword>
<dbReference type="Gene3D" id="3.30.420.40">
    <property type="match status" value="2"/>
</dbReference>
<evidence type="ECO:0000313" key="4">
    <source>
        <dbReference type="Proteomes" id="UP000000639"/>
    </source>
</evidence>
<evidence type="ECO:0000313" key="3">
    <source>
        <dbReference type="EMBL" id="ABM03157.1"/>
    </source>
</evidence>
<dbReference type="EMBL" id="CP000510">
    <property type="protein sequence ID" value="ABM03157.1"/>
    <property type="molecule type" value="Genomic_DNA"/>
</dbReference>
<dbReference type="PANTHER" id="PTHR18964:SF149">
    <property type="entry name" value="BIFUNCTIONAL UDP-N-ACETYLGLUCOSAMINE 2-EPIMERASE_N-ACETYLMANNOSAMINE KINASE"/>
    <property type="match status" value="1"/>
</dbReference>
<dbReference type="SUPFAM" id="SSF53067">
    <property type="entry name" value="Actin-like ATPase domain"/>
    <property type="match status" value="1"/>
</dbReference>
<dbReference type="OrthoDB" id="9810372at2"/>
<accession>A1SUJ2</accession>
<dbReference type="InterPro" id="IPR049874">
    <property type="entry name" value="ROK_cs"/>
</dbReference>
<organism evidence="3 4">
    <name type="scientific">Psychromonas ingrahamii (strain DSM 17664 / CCUG 51855 / 37)</name>
    <dbReference type="NCBI Taxonomy" id="357804"/>
    <lineage>
        <taxon>Bacteria</taxon>
        <taxon>Pseudomonadati</taxon>
        <taxon>Pseudomonadota</taxon>
        <taxon>Gammaproteobacteria</taxon>
        <taxon>Alteromonadales</taxon>
        <taxon>Psychromonadaceae</taxon>
        <taxon>Psychromonas</taxon>
    </lineage>
</organism>
<dbReference type="Proteomes" id="UP000000639">
    <property type="component" value="Chromosome"/>
</dbReference>
<keyword evidence="4" id="KW-1185">Reference proteome</keyword>